<gene>
    <name evidence="1" type="ORF">AAFF_G00282100</name>
</gene>
<reference evidence="1" key="1">
    <citation type="journal article" date="2023" name="Science">
        <title>Genome structures resolve the early diversification of teleost fishes.</title>
        <authorList>
            <person name="Parey E."/>
            <person name="Louis A."/>
            <person name="Montfort J."/>
            <person name="Bouchez O."/>
            <person name="Roques C."/>
            <person name="Iampietro C."/>
            <person name="Lluch J."/>
            <person name="Castinel A."/>
            <person name="Donnadieu C."/>
            <person name="Desvignes T."/>
            <person name="Floi Bucao C."/>
            <person name="Jouanno E."/>
            <person name="Wen M."/>
            <person name="Mejri S."/>
            <person name="Dirks R."/>
            <person name="Jansen H."/>
            <person name="Henkel C."/>
            <person name="Chen W.J."/>
            <person name="Zahm M."/>
            <person name="Cabau C."/>
            <person name="Klopp C."/>
            <person name="Thompson A.W."/>
            <person name="Robinson-Rechavi M."/>
            <person name="Braasch I."/>
            <person name="Lecointre G."/>
            <person name="Bobe J."/>
            <person name="Postlethwait J.H."/>
            <person name="Berthelot C."/>
            <person name="Roest Crollius H."/>
            <person name="Guiguen Y."/>
        </authorList>
    </citation>
    <scope>NUCLEOTIDE SEQUENCE</scope>
    <source>
        <strain evidence="1">NC1722</strain>
    </source>
</reference>
<proteinExistence type="predicted"/>
<organism evidence="1 2">
    <name type="scientific">Aldrovandia affinis</name>
    <dbReference type="NCBI Taxonomy" id="143900"/>
    <lineage>
        <taxon>Eukaryota</taxon>
        <taxon>Metazoa</taxon>
        <taxon>Chordata</taxon>
        <taxon>Craniata</taxon>
        <taxon>Vertebrata</taxon>
        <taxon>Euteleostomi</taxon>
        <taxon>Actinopterygii</taxon>
        <taxon>Neopterygii</taxon>
        <taxon>Teleostei</taxon>
        <taxon>Notacanthiformes</taxon>
        <taxon>Halosauridae</taxon>
        <taxon>Aldrovandia</taxon>
    </lineage>
</organism>
<protein>
    <submittedName>
        <fullName evidence="1">Uncharacterized protein</fullName>
    </submittedName>
</protein>
<keyword evidence="2" id="KW-1185">Reference proteome</keyword>
<evidence type="ECO:0000313" key="1">
    <source>
        <dbReference type="EMBL" id="KAJ8372503.1"/>
    </source>
</evidence>
<dbReference type="AlphaFoldDB" id="A0AAD7R9V6"/>
<sequence>MIQPNRSFYTQWMLCIVANGSVRINHRVQANPLRSGAVRRAALHLSPDQRPGNARSARCTPPCAQITPQASAQLKRPDNETVLRPGHVLTAKLTGGAERESERSIESPSLLANNNVIWRDTTSPIPTQNGEKSGNALEPAFEQLSSDVQIFPQRQCKRAAAVLGTGVGMSATAPGGAAVPHQPH</sequence>
<dbReference type="Proteomes" id="UP001221898">
    <property type="component" value="Unassembled WGS sequence"/>
</dbReference>
<name>A0AAD7R9V6_9TELE</name>
<accession>A0AAD7R9V6</accession>
<comment type="caution">
    <text evidence="1">The sequence shown here is derived from an EMBL/GenBank/DDBJ whole genome shotgun (WGS) entry which is preliminary data.</text>
</comment>
<evidence type="ECO:0000313" key="2">
    <source>
        <dbReference type="Proteomes" id="UP001221898"/>
    </source>
</evidence>
<dbReference type="EMBL" id="JAINUG010000399">
    <property type="protein sequence ID" value="KAJ8372503.1"/>
    <property type="molecule type" value="Genomic_DNA"/>
</dbReference>